<gene>
    <name evidence="1" type="ORF">SCLCIDRAFT_1221100</name>
</gene>
<reference evidence="2" key="2">
    <citation type="submission" date="2015-01" db="EMBL/GenBank/DDBJ databases">
        <title>Evolutionary Origins and Diversification of the Mycorrhizal Mutualists.</title>
        <authorList>
            <consortium name="DOE Joint Genome Institute"/>
            <consortium name="Mycorrhizal Genomics Consortium"/>
            <person name="Kohler A."/>
            <person name="Kuo A."/>
            <person name="Nagy L.G."/>
            <person name="Floudas D."/>
            <person name="Copeland A."/>
            <person name="Barry K.W."/>
            <person name="Cichocki N."/>
            <person name="Veneault-Fourrey C."/>
            <person name="LaButti K."/>
            <person name="Lindquist E.A."/>
            <person name="Lipzen A."/>
            <person name="Lundell T."/>
            <person name="Morin E."/>
            <person name="Murat C."/>
            <person name="Riley R."/>
            <person name="Ohm R."/>
            <person name="Sun H."/>
            <person name="Tunlid A."/>
            <person name="Henrissat B."/>
            <person name="Grigoriev I.V."/>
            <person name="Hibbett D.S."/>
            <person name="Martin F."/>
        </authorList>
    </citation>
    <scope>NUCLEOTIDE SEQUENCE [LARGE SCALE GENOMIC DNA]</scope>
    <source>
        <strain evidence="2">Foug A</strain>
    </source>
</reference>
<dbReference type="AlphaFoldDB" id="A0A0C3DH48"/>
<organism evidence="1 2">
    <name type="scientific">Scleroderma citrinum Foug A</name>
    <dbReference type="NCBI Taxonomy" id="1036808"/>
    <lineage>
        <taxon>Eukaryota</taxon>
        <taxon>Fungi</taxon>
        <taxon>Dikarya</taxon>
        <taxon>Basidiomycota</taxon>
        <taxon>Agaricomycotina</taxon>
        <taxon>Agaricomycetes</taxon>
        <taxon>Agaricomycetidae</taxon>
        <taxon>Boletales</taxon>
        <taxon>Sclerodermatineae</taxon>
        <taxon>Sclerodermataceae</taxon>
        <taxon>Scleroderma</taxon>
    </lineage>
</organism>
<name>A0A0C3DH48_9AGAM</name>
<dbReference type="HOGENOM" id="CLU_2795419_0_0_1"/>
<reference evidence="1 2" key="1">
    <citation type="submission" date="2014-04" db="EMBL/GenBank/DDBJ databases">
        <authorList>
            <consortium name="DOE Joint Genome Institute"/>
            <person name="Kuo A."/>
            <person name="Kohler A."/>
            <person name="Nagy L.G."/>
            <person name="Floudas D."/>
            <person name="Copeland A."/>
            <person name="Barry K.W."/>
            <person name="Cichocki N."/>
            <person name="Veneault-Fourrey C."/>
            <person name="LaButti K."/>
            <person name="Lindquist E.A."/>
            <person name="Lipzen A."/>
            <person name="Lundell T."/>
            <person name="Morin E."/>
            <person name="Murat C."/>
            <person name="Sun H."/>
            <person name="Tunlid A."/>
            <person name="Henrissat B."/>
            <person name="Grigoriev I.V."/>
            <person name="Hibbett D.S."/>
            <person name="Martin F."/>
            <person name="Nordberg H.P."/>
            <person name="Cantor M.N."/>
            <person name="Hua S.X."/>
        </authorList>
    </citation>
    <scope>NUCLEOTIDE SEQUENCE [LARGE SCALE GENOMIC DNA]</scope>
    <source>
        <strain evidence="1 2">Foug A</strain>
    </source>
</reference>
<keyword evidence="2" id="KW-1185">Reference proteome</keyword>
<dbReference type="Proteomes" id="UP000053989">
    <property type="component" value="Unassembled WGS sequence"/>
</dbReference>
<accession>A0A0C3DH48</accession>
<sequence length="68" mass="7667">MDSKRSNSNLRCLSAHCPLWSVKPWSTISVTSHSTAATYVVATCDRIICQLMLTRQNRYVATWSPPPQ</sequence>
<evidence type="ECO:0000313" key="1">
    <source>
        <dbReference type="EMBL" id="KIM55416.1"/>
    </source>
</evidence>
<proteinExistence type="predicted"/>
<dbReference type="InParanoid" id="A0A0C3DH48"/>
<protein>
    <submittedName>
        <fullName evidence="1">Uncharacterized protein</fullName>
    </submittedName>
</protein>
<evidence type="ECO:0000313" key="2">
    <source>
        <dbReference type="Proteomes" id="UP000053989"/>
    </source>
</evidence>
<dbReference type="EMBL" id="KN822135">
    <property type="protein sequence ID" value="KIM55416.1"/>
    <property type="molecule type" value="Genomic_DNA"/>
</dbReference>